<evidence type="ECO:0000313" key="2">
    <source>
        <dbReference type="EMBL" id="GAA0143206.1"/>
    </source>
</evidence>
<gene>
    <name evidence="2" type="ORF">LIER_03945</name>
</gene>
<dbReference type="Proteomes" id="UP001454036">
    <property type="component" value="Unassembled WGS sequence"/>
</dbReference>
<dbReference type="EMBL" id="BAABME010000489">
    <property type="protein sequence ID" value="GAA0143206.1"/>
    <property type="molecule type" value="Genomic_DNA"/>
</dbReference>
<accession>A0AAV3NVP4</accession>
<keyword evidence="3" id="KW-1185">Reference proteome</keyword>
<evidence type="ECO:0000256" key="1">
    <source>
        <dbReference type="SAM" id="MobiDB-lite"/>
    </source>
</evidence>
<sequence length="196" mass="21680">MARSLRARSLAFFGYHIYIRLLEDWKRAFRAGPRLLSGDHERRSQILLRGVVHHCLSPRVVCQSNWTLSPSADSRSVGRVWFHVVEGVGALENDVNSMAGEKQILKDVWGSKYVNLIEQTLNEDSHPENPNVGEAKVEDGEAFASSVLSDPDVDINEASKTNKKRKGGAVKGVKKAPKKSKALSTTEGGEEDEETP</sequence>
<feature type="region of interest" description="Disordered" evidence="1">
    <location>
        <begin position="139"/>
        <end position="196"/>
    </location>
</feature>
<evidence type="ECO:0000313" key="3">
    <source>
        <dbReference type="Proteomes" id="UP001454036"/>
    </source>
</evidence>
<protein>
    <submittedName>
        <fullName evidence="2">Uncharacterized protein</fullName>
    </submittedName>
</protein>
<feature type="compositionally biased region" description="Basic residues" evidence="1">
    <location>
        <begin position="161"/>
        <end position="181"/>
    </location>
</feature>
<organism evidence="2 3">
    <name type="scientific">Lithospermum erythrorhizon</name>
    <name type="common">Purple gromwell</name>
    <name type="synonym">Lithospermum officinale var. erythrorhizon</name>
    <dbReference type="NCBI Taxonomy" id="34254"/>
    <lineage>
        <taxon>Eukaryota</taxon>
        <taxon>Viridiplantae</taxon>
        <taxon>Streptophyta</taxon>
        <taxon>Embryophyta</taxon>
        <taxon>Tracheophyta</taxon>
        <taxon>Spermatophyta</taxon>
        <taxon>Magnoliopsida</taxon>
        <taxon>eudicotyledons</taxon>
        <taxon>Gunneridae</taxon>
        <taxon>Pentapetalae</taxon>
        <taxon>asterids</taxon>
        <taxon>lamiids</taxon>
        <taxon>Boraginales</taxon>
        <taxon>Boraginaceae</taxon>
        <taxon>Boraginoideae</taxon>
        <taxon>Lithospermeae</taxon>
        <taxon>Lithospermum</taxon>
    </lineage>
</organism>
<proteinExistence type="predicted"/>
<comment type="caution">
    <text evidence="2">The sequence shown here is derived from an EMBL/GenBank/DDBJ whole genome shotgun (WGS) entry which is preliminary data.</text>
</comment>
<dbReference type="AlphaFoldDB" id="A0AAV3NVP4"/>
<reference evidence="2 3" key="1">
    <citation type="submission" date="2024-01" db="EMBL/GenBank/DDBJ databases">
        <title>The complete chloroplast genome sequence of Lithospermum erythrorhizon: insights into the phylogenetic relationship among Boraginaceae species and the maternal lineages of purple gromwells.</title>
        <authorList>
            <person name="Okada T."/>
            <person name="Watanabe K."/>
        </authorList>
    </citation>
    <scope>NUCLEOTIDE SEQUENCE [LARGE SCALE GENOMIC DNA]</scope>
</reference>
<name>A0AAV3NVP4_LITER</name>